<dbReference type="Proteomes" id="UP000218811">
    <property type="component" value="Unassembled WGS sequence"/>
</dbReference>
<dbReference type="PANTHER" id="PTHR10758">
    <property type="entry name" value="26S PROTEASOME NON-ATPASE REGULATORY SUBUNIT 3/COP9 SIGNALOSOME COMPLEX SUBUNIT 3"/>
    <property type="match status" value="1"/>
</dbReference>
<name>A0A2H3JS69_WOLCO</name>
<dbReference type="InterPro" id="IPR055089">
    <property type="entry name" value="COP9_N"/>
</dbReference>
<keyword evidence="5" id="KW-0963">Cytoplasm</keyword>
<dbReference type="Pfam" id="PF22788">
    <property type="entry name" value="COP9_hel_rpt"/>
    <property type="match status" value="1"/>
</dbReference>
<evidence type="ECO:0000256" key="3">
    <source>
        <dbReference type="ARBA" id="ARBA00007084"/>
    </source>
</evidence>
<keyword evidence="6" id="KW-0736">Signalosome</keyword>
<evidence type="ECO:0000256" key="5">
    <source>
        <dbReference type="ARBA" id="ARBA00022490"/>
    </source>
</evidence>
<evidence type="ECO:0000259" key="9">
    <source>
        <dbReference type="PROSITE" id="PS50250"/>
    </source>
</evidence>
<dbReference type="SMART" id="SM00088">
    <property type="entry name" value="PINT"/>
    <property type="match status" value="1"/>
</dbReference>
<feature type="region of interest" description="Disordered" evidence="8">
    <location>
        <begin position="425"/>
        <end position="449"/>
    </location>
</feature>
<reference evidence="10 11" key="1">
    <citation type="journal article" date="2012" name="Science">
        <title>The Paleozoic origin of enzymatic lignin decomposition reconstructed from 31 fungal genomes.</title>
        <authorList>
            <person name="Floudas D."/>
            <person name="Binder M."/>
            <person name="Riley R."/>
            <person name="Barry K."/>
            <person name="Blanchette R.A."/>
            <person name="Henrissat B."/>
            <person name="Martinez A.T."/>
            <person name="Otillar R."/>
            <person name="Spatafora J.W."/>
            <person name="Yadav J.S."/>
            <person name="Aerts A."/>
            <person name="Benoit I."/>
            <person name="Boyd A."/>
            <person name="Carlson A."/>
            <person name="Copeland A."/>
            <person name="Coutinho P.M."/>
            <person name="de Vries R.P."/>
            <person name="Ferreira P."/>
            <person name="Findley K."/>
            <person name="Foster B."/>
            <person name="Gaskell J."/>
            <person name="Glotzer D."/>
            <person name="Gorecki P."/>
            <person name="Heitman J."/>
            <person name="Hesse C."/>
            <person name="Hori C."/>
            <person name="Igarashi K."/>
            <person name="Jurgens J.A."/>
            <person name="Kallen N."/>
            <person name="Kersten P."/>
            <person name="Kohler A."/>
            <person name="Kuees U."/>
            <person name="Kumar T.K.A."/>
            <person name="Kuo A."/>
            <person name="LaButti K."/>
            <person name="Larrondo L.F."/>
            <person name="Lindquist E."/>
            <person name="Ling A."/>
            <person name="Lombard V."/>
            <person name="Lucas S."/>
            <person name="Lundell T."/>
            <person name="Martin R."/>
            <person name="McLaughlin D.J."/>
            <person name="Morgenstern I."/>
            <person name="Morin E."/>
            <person name="Murat C."/>
            <person name="Nagy L.G."/>
            <person name="Nolan M."/>
            <person name="Ohm R.A."/>
            <person name="Patyshakuliyeva A."/>
            <person name="Rokas A."/>
            <person name="Ruiz-Duenas F.J."/>
            <person name="Sabat G."/>
            <person name="Salamov A."/>
            <person name="Samejima M."/>
            <person name="Schmutz J."/>
            <person name="Slot J.C."/>
            <person name="St John F."/>
            <person name="Stenlid J."/>
            <person name="Sun H."/>
            <person name="Sun S."/>
            <person name="Syed K."/>
            <person name="Tsang A."/>
            <person name="Wiebenga A."/>
            <person name="Young D."/>
            <person name="Pisabarro A."/>
            <person name="Eastwood D.C."/>
            <person name="Martin F."/>
            <person name="Cullen D."/>
            <person name="Grigoriev I.V."/>
            <person name="Hibbett D.S."/>
        </authorList>
    </citation>
    <scope>NUCLEOTIDE SEQUENCE [LARGE SCALE GENOMIC DNA]</scope>
    <source>
        <strain evidence="10 11">MD-104</strain>
    </source>
</reference>
<gene>
    <name evidence="10" type="ORF">WOLCODRAFT_139360</name>
</gene>
<dbReference type="STRING" id="742152.A0A2H3JS69"/>
<dbReference type="OMA" id="NHYHDLV"/>
<dbReference type="InterPro" id="IPR050756">
    <property type="entry name" value="CSN3"/>
</dbReference>
<dbReference type="GO" id="GO:0008180">
    <property type="term" value="C:COP9 signalosome"/>
    <property type="evidence" value="ECO:0007669"/>
    <property type="project" value="UniProtKB-KW"/>
</dbReference>
<accession>A0A2H3JS69</accession>
<evidence type="ECO:0000256" key="6">
    <source>
        <dbReference type="ARBA" id="ARBA00022790"/>
    </source>
</evidence>
<dbReference type="InterPro" id="IPR000717">
    <property type="entry name" value="PCI_dom"/>
</dbReference>
<dbReference type="EMBL" id="KB468168">
    <property type="protein sequence ID" value="PCH44992.1"/>
    <property type="molecule type" value="Genomic_DNA"/>
</dbReference>
<keyword evidence="7" id="KW-0539">Nucleus</keyword>
<dbReference type="PROSITE" id="PS50250">
    <property type="entry name" value="PCI"/>
    <property type="match status" value="1"/>
</dbReference>
<sequence length="449" mass="49283">MNAAGSSSALSTAAAYALGRSPVTIDELVNAITASQNVAEHSVLLKDFTTKDAREPALTSNLSNGQDPLEVLDAERHTLPYLYILSARLQLPASQRPSLEIIEGFCSRFDPAQARLAPDRVTSLAKQISTGVQGNVKAVLGALSNLITRYPPSLSYLTTLHPIFLTACVATKHYTTALPVLTVPITFVDLKVSGLTYNDNLVYHYAGGVAFGALKRWREAEEFFEICASSPAQVPAAVQLEASKKLVLVQLILYGKTIPPPKYTNPTLQRLLKNSPYGQFLKIYPQQRQILYAAIQKDTELFQKEKNTGLIHQTIERAPRWLIKKLTATYLTLGLSDIAREVGVDSEDEVRAIVVSMIESDEISASISADGTVTFSDPVPQFSKRDIDALLKQAQEQTRILYDMERAMNANKDYLTKAVKHKDEASSWPDEDVVHSGGATGWVDDAPYS</sequence>
<keyword evidence="11" id="KW-1185">Reference proteome</keyword>
<dbReference type="OrthoDB" id="29061at2759"/>
<feature type="domain" description="PCI" evidence="9">
    <location>
        <begin position="219"/>
        <end position="381"/>
    </location>
</feature>
<comment type="similarity">
    <text evidence="3">Belongs to the CSN3 family.</text>
</comment>
<evidence type="ECO:0000313" key="11">
    <source>
        <dbReference type="Proteomes" id="UP000218811"/>
    </source>
</evidence>
<protein>
    <recommendedName>
        <fullName evidence="4">COP9 signalosome complex subunit 3</fullName>
    </recommendedName>
</protein>
<dbReference type="GO" id="GO:0005737">
    <property type="term" value="C:cytoplasm"/>
    <property type="evidence" value="ECO:0007669"/>
    <property type="project" value="UniProtKB-SubCell"/>
</dbReference>
<dbReference type="AlphaFoldDB" id="A0A2H3JS69"/>
<organism evidence="10 11">
    <name type="scientific">Wolfiporia cocos (strain MD-104)</name>
    <name type="common">Brown rot fungus</name>
    <dbReference type="NCBI Taxonomy" id="742152"/>
    <lineage>
        <taxon>Eukaryota</taxon>
        <taxon>Fungi</taxon>
        <taxon>Dikarya</taxon>
        <taxon>Basidiomycota</taxon>
        <taxon>Agaricomycotina</taxon>
        <taxon>Agaricomycetes</taxon>
        <taxon>Polyporales</taxon>
        <taxon>Phaeolaceae</taxon>
        <taxon>Wolfiporia</taxon>
    </lineage>
</organism>
<dbReference type="PANTHER" id="PTHR10758:SF1">
    <property type="entry name" value="COP9 SIGNALOSOME COMPLEX SUBUNIT 3"/>
    <property type="match status" value="1"/>
</dbReference>
<dbReference type="Pfam" id="PF01399">
    <property type="entry name" value="PCI"/>
    <property type="match status" value="1"/>
</dbReference>
<evidence type="ECO:0000313" key="10">
    <source>
        <dbReference type="EMBL" id="PCH44992.1"/>
    </source>
</evidence>
<evidence type="ECO:0000256" key="8">
    <source>
        <dbReference type="SAM" id="MobiDB-lite"/>
    </source>
</evidence>
<evidence type="ECO:0000256" key="4">
    <source>
        <dbReference type="ARBA" id="ARBA00014878"/>
    </source>
</evidence>
<evidence type="ECO:0000256" key="1">
    <source>
        <dbReference type="ARBA" id="ARBA00004123"/>
    </source>
</evidence>
<dbReference type="GO" id="GO:0006511">
    <property type="term" value="P:ubiquitin-dependent protein catabolic process"/>
    <property type="evidence" value="ECO:0007669"/>
    <property type="project" value="TreeGrafter"/>
</dbReference>
<evidence type="ECO:0000256" key="2">
    <source>
        <dbReference type="ARBA" id="ARBA00004496"/>
    </source>
</evidence>
<evidence type="ECO:0000256" key="7">
    <source>
        <dbReference type="ARBA" id="ARBA00023242"/>
    </source>
</evidence>
<comment type="subcellular location">
    <subcellularLocation>
        <location evidence="2">Cytoplasm</location>
    </subcellularLocation>
    <subcellularLocation>
        <location evidence="1">Nucleus</location>
    </subcellularLocation>
</comment>
<proteinExistence type="inferred from homology"/>